<keyword evidence="2" id="KW-0119">Carbohydrate metabolism</keyword>
<protein>
    <submittedName>
        <fullName evidence="5">TIM barrel protein</fullName>
    </submittedName>
</protein>
<dbReference type="RefSeq" id="WP_397558136.1">
    <property type="nucleotide sequence ID" value="NZ_JBIQWL010000011.1"/>
</dbReference>
<dbReference type="PANTHER" id="PTHR43489">
    <property type="entry name" value="ISOMERASE"/>
    <property type="match status" value="1"/>
</dbReference>
<evidence type="ECO:0000313" key="5">
    <source>
        <dbReference type="EMBL" id="MFH8252709.1"/>
    </source>
</evidence>
<evidence type="ECO:0000313" key="6">
    <source>
        <dbReference type="Proteomes" id="UP001610861"/>
    </source>
</evidence>
<proteinExistence type="inferred from homology"/>
<dbReference type="InterPro" id="IPR036237">
    <property type="entry name" value="Xyl_isomerase-like_sf"/>
</dbReference>
<comment type="similarity">
    <text evidence="3">Belongs to the hyi family.</text>
</comment>
<accession>A0ABW7QCY1</accession>
<evidence type="ECO:0000259" key="4">
    <source>
        <dbReference type="Pfam" id="PF01261"/>
    </source>
</evidence>
<feature type="domain" description="Xylose isomerase-like TIM barrel" evidence="4">
    <location>
        <begin position="22"/>
        <end position="251"/>
    </location>
</feature>
<dbReference type="InterPro" id="IPR026040">
    <property type="entry name" value="HyI-like"/>
</dbReference>
<sequence>MLTLTSNIELNYPGIDAVPARIEAAHAAGFREVEMWMTFDRDVDAIKSALDATGMRLVSLVAEPRMNTAWPDADVDVFLRGLHRSVDNARTLGARFVILDPGLGFPGERREIQQQRLVDIFGTAAESIRDSGVTLVMEAVNTRVDHPGLLVDRNIDVAAMVRAIDAPNLRMLFDIYHSAAGGEDVQAEFAAAADLVDYVHVADSPGRGEPGTGAIDWVRIVDMLEVGGYSGSISLEFIPSTDLTSAIAYIRSVVEERSALV</sequence>
<dbReference type="InterPro" id="IPR013022">
    <property type="entry name" value="Xyl_isomerase-like_TIM-brl"/>
</dbReference>
<name>A0ABW7QCY1_9MICO</name>
<dbReference type="Pfam" id="PF01261">
    <property type="entry name" value="AP_endonuc_2"/>
    <property type="match status" value="1"/>
</dbReference>
<dbReference type="EMBL" id="JBIQWL010000011">
    <property type="protein sequence ID" value="MFH8252709.1"/>
    <property type="molecule type" value="Genomic_DNA"/>
</dbReference>
<dbReference type="Gene3D" id="3.20.20.150">
    <property type="entry name" value="Divalent-metal-dependent TIM barrel enzymes"/>
    <property type="match status" value="1"/>
</dbReference>
<reference evidence="5 6" key="1">
    <citation type="submission" date="2024-09" db="EMBL/GenBank/DDBJ databases">
        <authorList>
            <person name="Pan X."/>
        </authorList>
    </citation>
    <scope>NUCLEOTIDE SEQUENCE [LARGE SCALE GENOMIC DNA]</scope>
    <source>
        <strain evidence="5 6">B2969</strain>
    </source>
</reference>
<keyword evidence="1 3" id="KW-0413">Isomerase</keyword>
<evidence type="ECO:0000256" key="3">
    <source>
        <dbReference type="PIRNR" id="PIRNR006241"/>
    </source>
</evidence>
<evidence type="ECO:0000256" key="1">
    <source>
        <dbReference type="ARBA" id="ARBA00023235"/>
    </source>
</evidence>
<evidence type="ECO:0000256" key="2">
    <source>
        <dbReference type="ARBA" id="ARBA00023277"/>
    </source>
</evidence>
<dbReference type="PIRSF" id="PIRSF006241">
    <property type="entry name" value="HyI"/>
    <property type="match status" value="1"/>
</dbReference>
<dbReference type="InterPro" id="IPR050417">
    <property type="entry name" value="Sugar_Epim/Isomerase"/>
</dbReference>
<gene>
    <name evidence="5" type="ORF">ACH3VR_20240</name>
</gene>
<organism evidence="5 6">
    <name type="scientific">Microbacterium alkaliflavum</name>
    <dbReference type="NCBI Taxonomy" id="3248839"/>
    <lineage>
        <taxon>Bacteria</taxon>
        <taxon>Bacillati</taxon>
        <taxon>Actinomycetota</taxon>
        <taxon>Actinomycetes</taxon>
        <taxon>Micrococcales</taxon>
        <taxon>Microbacteriaceae</taxon>
        <taxon>Microbacterium</taxon>
    </lineage>
</organism>
<keyword evidence="6" id="KW-1185">Reference proteome</keyword>
<dbReference type="SUPFAM" id="SSF51658">
    <property type="entry name" value="Xylose isomerase-like"/>
    <property type="match status" value="1"/>
</dbReference>
<comment type="caution">
    <text evidence="5">The sequence shown here is derived from an EMBL/GenBank/DDBJ whole genome shotgun (WGS) entry which is preliminary data.</text>
</comment>
<dbReference type="Proteomes" id="UP001610861">
    <property type="component" value="Unassembled WGS sequence"/>
</dbReference>